<feature type="domain" description="F-box" evidence="2">
    <location>
        <begin position="38"/>
        <end position="76"/>
    </location>
</feature>
<dbReference type="EMBL" id="NKQK01000009">
    <property type="protein sequence ID" value="PSS21777.1"/>
    <property type="molecule type" value="Genomic_DNA"/>
</dbReference>
<organism evidence="4 5">
    <name type="scientific">Actinidia chinensis var. chinensis</name>
    <name type="common">Chinese soft-hair kiwi</name>
    <dbReference type="NCBI Taxonomy" id="1590841"/>
    <lineage>
        <taxon>Eukaryota</taxon>
        <taxon>Viridiplantae</taxon>
        <taxon>Streptophyta</taxon>
        <taxon>Embryophyta</taxon>
        <taxon>Tracheophyta</taxon>
        <taxon>Spermatophyta</taxon>
        <taxon>Magnoliopsida</taxon>
        <taxon>eudicotyledons</taxon>
        <taxon>Gunneridae</taxon>
        <taxon>Pentapetalae</taxon>
        <taxon>asterids</taxon>
        <taxon>Ericales</taxon>
        <taxon>Actinidiaceae</taxon>
        <taxon>Actinidia</taxon>
    </lineage>
</organism>
<gene>
    <name evidence="4" type="ORF">CEY00_Acc10827</name>
</gene>
<dbReference type="InterPro" id="IPR053772">
    <property type="entry name" value="At1g61320/At1g61330-like"/>
</dbReference>
<dbReference type="OrthoDB" id="1696527at2759"/>
<comment type="caution">
    <text evidence="4">The sequence shown here is derived from an EMBL/GenBank/DDBJ whole genome shotgun (WGS) entry which is preliminary data.</text>
</comment>
<dbReference type="Proteomes" id="UP000241394">
    <property type="component" value="Chromosome LG9"/>
</dbReference>
<evidence type="ECO:0000313" key="4">
    <source>
        <dbReference type="EMBL" id="PSS21777.1"/>
    </source>
</evidence>
<sequence>MGKRKREGKKYRQPVNGQTRSVSESSLEDCKIAVGDFISQLPEDILSSIVSLLALREAARTSILSKIWRCLWRSSLNLNFDIKNMTGDDVCLPRNRDTALQQQEQCRFVGWVYKVLKQHASKKIESCRVVYPLSEENHRDIDQWLELVAAKEVQELDIHLYTPKVFHHKYKLYEFPYWIFSQAGRGSSLKYLSLNLGALVPPRSFGSFSSLVSLAIKYTVLSEENVENILSNSLCLEQFSVSHCYCPTRLKFGNGHTYLNLRHLNIIACYDLEEVEICGAIYLASFECTGAILRRLSFKNSAQPVRLCFCPVRDAVAGIPYAFFDRLATDFPQPETMFLGFSRLKDDMIPKQLPTFTKLKELVLWIAGTFPRSLVKVISSLLKASPLLLKLQLHLPIISTETSNITQKKKVPLEKSFQHERLEEVEMFSFHGAQHEVELAIYLLSNMVVLRKMKIIRKTQKYEGDGRWSASKLPTKIKRKQVRKMLRGEVPQNAQLIVI</sequence>
<dbReference type="STRING" id="1590841.A0A2R6R710"/>
<feature type="region of interest" description="Disordered" evidence="1">
    <location>
        <begin position="1"/>
        <end position="22"/>
    </location>
</feature>
<evidence type="ECO:0000259" key="3">
    <source>
        <dbReference type="Pfam" id="PF23622"/>
    </source>
</evidence>
<evidence type="ECO:0000256" key="1">
    <source>
        <dbReference type="SAM" id="MobiDB-lite"/>
    </source>
</evidence>
<evidence type="ECO:0000259" key="2">
    <source>
        <dbReference type="Pfam" id="PF00646"/>
    </source>
</evidence>
<dbReference type="InterPro" id="IPR053781">
    <property type="entry name" value="F-box_AtFBL13-like"/>
</dbReference>
<feature type="domain" description="At1g61320/AtMIF1 LRR" evidence="3">
    <location>
        <begin position="115"/>
        <end position="455"/>
    </location>
</feature>
<feature type="compositionally biased region" description="Basic residues" evidence="1">
    <location>
        <begin position="1"/>
        <end position="12"/>
    </location>
</feature>
<proteinExistence type="predicted"/>
<dbReference type="Pfam" id="PF00646">
    <property type="entry name" value="F-box"/>
    <property type="match status" value="1"/>
</dbReference>
<evidence type="ECO:0000313" key="5">
    <source>
        <dbReference type="Proteomes" id="UP000241394"/>
    </source>
</evidence>
<dbReference type="CDD" id="cd22160">
    <property type="entry name" value="F-box_AtFBL13-like"/>
    <property type="match status" value="1"/>
</dbReference>
<dbReference type="SUPFAM" id="SSF81383">
    <property type="entry name" value="F-box domain"/>
    <property type="match status" value="1"/>
</dbReference>
<accession>A0A2R6R710</accession>
<dbReference type="InterPro" id="IPR001810">
    <property type="entry name" value="F-box_dom"/>
</dbReference>
<dbReference type="InterPro" id="IPR032675">
    <property type="entry name" value="LRR_dom_sf"/>
</dbReference>
<dbReference type="Pfam" id="PF23622">
    <property type="entry name" value="LRR_At1g61320_AtMIF1"/>
    <property type="match status" value="1"/>
</dbReference>
<dbReference type="AlphaFoldDB" id="A0A2R6R710"/>
<dbReference type="Gene3D" id="3.80.10.10">
    <property type="entry name" value="Ribonuclease Inhibitor"/>
    <property type="match status" value="1"/>
</dbReference>
<name>A0A2R6R710_ACTCC</name>
<dbReference type="PANTHER" id="PTHR34145:SF75">
    <property type="entry name" value="FBD DOMAIN-CONTAINING PROTEIN"/>
    <property type="match status" value="1"/>
</dbReference>
<dbReference type="PANTHER" id="PTHR34145">
    <property type="entry name" value="OS02G0105600 PROTEIN"/>
    <property type="match status" value="1"/>
</dbReference>
<protein>
    <submittedName>
        <fullName evidence="4">F-box/LRR-repeat protein</fullName>
    </submittedName>
</protein>
<dbReference type="InterPro" id="IPR036047">
    <property type="entry name" value="F-box-like_dom_sf"/>
</dbReference>
<dbReference type="SUPFAM" id="SSF52047">
    <property type="entry name" value="RNI-like"/>
    <property type="match status" value="1"/>
</dbReference>
<reference evidence="5" key="2">
    <citation type="journal article" date="2018" name="BMC Genomics">
        <title>A manually annotated Actinidia chinensis var. chinensis (kiwifruit) genome highlights the challenges associated with draft genomes and gene prediction in plants.</title>
        <authorList>
            <person name="Pilkington S.M."/>
            <person name="Crowhurst R."/>
            <person name="Hilario E."/>
            <person name="Nardozza S."/>
            <person name="Fraser L."/>
            <person name="Peng Y."/>
            <person name="Gunaseelan K."/>
            <person name="Simpson R."/>
            <person name="Tahir J."/>
            <person name="Deroles S.C."/>
            <person name="Templeton K."/>
            <person name="Luo Z."/>
            <person name="Davy M."/>
            <person name="Cheng C."/>
            <person name="McNeilage M."/>
            <person name="Scaglione D."/>
            <person name="Liu Y."/>
            <person name="Zhang Q."/>
            <person name="Datson P."/>
            <person name="De Silva N."/>
            <person name="Gardiner S.E."/>
            <person name="Bassett H."/>
            <person name="Chagne D."/>
            <person name="McCallum J."/>
            <person name="Dzierzon H."/>
            <person name="Deng C."/>
            <person name="Wang Y.Y."/>
            <person name="Barron L."/>
            <person name="Manako K."/>
            <person name="Bowen J."/>
            <person name="Foster T.M."/>
            <person name="Erridge Z.A."/>
            <person name="Tiffin H."/>
            <person name="Waite C.N."/>
            <person name="Davies K.M."/>
            <person name="Grierson E.P."/>
            <person name="Laing W.A."/>
            <person name="Kirk R."/>
            <person name="Chen X."/>
            <person name="Wood M."/>
            <person name="Montefiori M."/>
            <person name="Brummell D.A."/>
            <person name="Schwinn K.E."/>
            <person name="Catanach A."/>
            <person name="Fullerton C."/>
            <person name="Li D."/>
            <person name="Meiyalaghan S."/>
            <person name="Nieuwenhuizen N."/>
            <person name="Read N."/>
            <person name="Prakash R."/>
            <person name="Hunter D."/>
            <person name="Zhang H."/>
            <person name="McKenzie M."/>
            <person name="Knabel M."/>
            <person name="Harris A."/>
            <person name="Allan A.C."/>
            <person name="Gleave A."/>
            <person name="Chen A."/>
            <person name="Janssen B.J."/>
            <person name="Plunkett B."/>
            <person name="Ampomah-Dwamena C."/>
            <person name="Voogd C."/>
            <person name="Leif D."/>
            <person name="Lafferty D."/>
            <person name="Souleyre E.J.F."/>
            <person name="Varkonyi-Gasic E."/>
            <person name="Gambi F."/>
            <person name="Hanley J."/>
            <person name="Yao J.L."/>
            <person name="Cheung J."/>
            <person name="David K.M."/>
            <person name="Warren B."/>
            <person name="Marsh K."/>
            <person name="Snowden K.C."/>
            <person name="Lin-Wang K."/>
            <person name="Brian L."/>
            <person name="Martinez-Sanchez M."/>
            <person name="Wang M."/>
            <person name="Ileperuma N."/>
            <person name="Macnee N."/>
            <person name="Campin R."/>
            <person name="McAtee P."/>
            <person name="Drummond R.S.M."/>
            <person name="Espley R.V."/>
            <person name="Ireland H.S."/>
            <person name="Wu R."/>
            <person name="Atkinson R.G."/>
            <person name="Karunairetnam S."/>
            <person name="Bulley S."/>
            <person name="Chunkath S."/>
            <person name="Hanley Z."/>
            <person name="Storey R."/>
            <person name="Thrimawithana A.H."/>
            <person name="Thomson S."/>
            <person name="David C."/>
            <person name="Testolin R."/>
            <person name="Huang H."/>
            <person name="Hellens R.P."/>
            <person name="Schaffer R.J."/>
        </authorList>
    </citation>
    <scope>NUCLEOTIDE SEQUENCE [LARGE SCALE GENOMIC DNA]</scope>
    <source>
        <strain evidence="5">cv. Red5</strain>
    </source>
</reference>
<dbReference type="OMA" id="YDFPFKL"/>
<reference evidence="4 5" key="1">
    <citation type="submission" date="2017-07" db="EMBL/GenBank/DDBJ databases">
        <title>An improved, manually edited Actinidia chinensis var. chinensis (kiwifruit) genome highlights the challenges associated with draft genomes and gene prediction in plants.</title>
        <authorList>
            <person name="Pilkington S."/>
            <person name="Crowhurst R."/>
            <person name="Hilario E."/>
            <person name="Nardozza S."/>
            <person name="Fraser L."/>
            <person name="Peng Y."/>
            <person name="Gunaseelan K."/>
            <person name="Simpson R."/>
            <person name="Tahir J."/>
            <person name="Deroles S."/>
            <person name="Templeton K."/>
            <person name="Luo Z."/>
            <person name="Davy M."/>
            <person name="Cheng C."/>
            <person name="Mcneilage M."/>
            <person name="Scaglione D."/>
            <person name="Liu Y."/>
            <person name="Zhang Q."/>
            <person name="Datson P."/>
            <person name="De Silva N."/>
            <person name="Gardiner S."/>
            <person name="Bassett H."/>
            <person name="Chagne D."/>
            <person name="Mccallum J."/>
            <person name="Dzierzon H."/>
            <person name="Deng C."/>
            <person name="Wang Y.-Y."/>
            <person name="Barron N."/>
            <person name="Manako K."/>
            <person name="Bowen J."/>
            <person name="Foster T."/>
            <person name="Erridge Z."/>
            <person name="Tiffin H."/>
            <person name="Waite C."/>
            <person name="Davies K."/>
            <person name="Grierson E."/>
            <person name="Laing W."/>
            <person name="Kirk R."/>
            <person name="Chen X."/>
            <person name="Wood M."/>
            <person name="Montefiori M."/>
            <person name="Brummell D."/>
            <person name="Schwinn K."/>
            <person name="Catanach A."/>
            <person name="Fullerton C."/>
            <person name="Li D."/>
            <person name="Meiyalaghan S."/>
            <person name="Nieuwenhuizen N."/>
            <person name="Read N."/>
            <person name="Prakash R."/>
            <person name="Hunter D."/>
            <person name="Zhang H."/>
            <person name="Mckenzie M."/>
            <person name="Knabel M."/>
            <person name="Harris A."/>
            <person name="Allan A."/>
            <person name="Chen A."/>
            <person name="Janssen B."/>
            <person name="Plunkett B."/>
            <person name="Dwamena C."/>
            <person name="Voogd C."/>
            <person name="Leif D."/>
            <person name="Lafferty D."/>
            <person name="Souleyre E."/>
            <person name="Varkonyi-Gasic E."/>
            <person name="Gambi F."/>
            <person name="Hanley J."/>
            <person name="Yao J.-L."/>
            <person name="Cheung J."/>
            <person name="David K."/>
            <person name="Warren B."/>
            <person name="Marsh K."/>
            <person name="Snowden K."/>
            <person name="Lin-Wang K."/>
            <person name="Brian L."/>
            <person name="Martinez-Sanchez M."/>
            <person name="Wang M."/>
            <person name="Ileperuma N."/>
            <person name="Macnee N."/>
            <person name="Campin R."/>
            <person name="Mcatee P."/>
            <person name="Drummond R."/>
            <person name="Espley R."/>
            <person name="Ireland H."/>
            <person name="Wu R."/>
            <person name="Atkinson R."/>
            <person name="Karunairetnam S."/>
            <person name="Bulley S."/>
            <person name="Chunkath S."/>
            <person name="Hanley Z."/>
            <person name="Storey R."/>
            <person name="Thrimawithana A."/>
            <person name="Thomson S."/>
            <person name="David C."/>
            <person name="Testolin R."/>
        </authorList>
    </citation>
    <scope>NUCLEOTIDE SEQUENCE [LARGE SCALE GENOMIC DNA]</scope>
    <source>
        <strain evidence="5">cv. Red5</strain>
        <tissue evidence="4">Young leaf</tissue>
    </source>
</reference>
<dbReference type="Gramene" id="PSS21777">
    <property type="protein sequence ID" value="PSS21777"/>
    <property type="gene ID" value="CEY00_Acc10827"/>
</dbReference>
<keyword evidence="5" id="KW-1185">Reference proteome</keyword>
<dbReference type="InterPro" id="IPR055357">
    <property type="entry name" value="LRR_At1g61320_AtMIF1"/>
</dbReference>
<dbReference type="InParanoid" id="A0A2R6R710"/>